<feature type="transmembrane region" description="Helical" evidence="11">
    <location>
        <begin position="475"/>
        <end position="496"/>
    </location>
</feature>
<feature type="transmembrane region" description="Helical" evidence="11">
    <location>
        <begin position="319"/>
        <end position="338"/>
    </location>
</feature>
<dbReference type="Pfam" id="PF20501">
    <property type="entry name" value="MbhE"/>
    <property type="match status" value="1"/>
</dbReference>
<dbReference type="InterPro" id="IPR025383">
    <property type="entry name" value="MrpA_C/MbhD"/>
</dbReference>
<dbReference type="InterPro" id="IPR050616">
    <property type="entry name" value="CPA3_Na-H_Antiporter_A"/>
</dbReference>
<dbReference type="PANTHER" id="PTHR43373:SF1">
    <property type="entry name" value="NA(+)_H(+) ANTIPORTER SUBUNIT A"/>
    <property type="match status" value="1"/>
</dbReference>
<feature type="transmembrane region" description="Helical" evidence="11">
    <location>
        <begin position="389"/>
        <end position="412"/>
    </location>
</feature>
<dbReference type="GO" id="GO:0015297">
    <property type="term" value="F:antiporter activity"/>
    <property type="evidence" value="ECO:0007669"/>
    <property type="project" value="UniProtKB-KW"/>
</dbReference>
<protein>
    <submittedName>
        <fullName evidence="17">Multisubunit sodium/proton antiporter, MrpA subunit /multisubunit sodium/proton antiporter, MrpB subunit</fullName>
    </submittedName>
</protein>
<feature type="domain" description="NADH:quinone oxidoreductase/Mrp antiporter transmembrane" evidence="12">
    <location>
        <begin position="151"/>
        <end position="422"/>
    </location>
</feature>
<feature type="transmembrane region" description="Helical" evidence="11">
    <location>
        <begin position="901"/>
        <end position="921"/>
    </location>
</feature>
<evidence type="ECO:0000256" key="2">
    <source>
        <dbReference type="ARBA" id="ARBA00022448"/>
    </source>
</evidence>
<evidence type="ECO:0000259" key="16">
    <source>
        <dbReference type="Pfam" id="PF20501"/>
    </source>
</evidence>
<feature type="transmembrane region" description="Helical" evidence="11">
    <location>
        <begin position="100"/>
        <end position="119"/>
    </location>
</feature>
<dbReference type="Proteomes" id="UP000219440">
    <property type="component" value="Unassembled WGS sequence"/>
</dbReference>
<evidence type="ECO:0000256" key="4">
    <source>
        <dbReference type="ARBA" id="ARBA00022475"/>
    </source>
</evidence>
<feature type="transmembrane region" description="Helical" evidence="11">
    <location>
        <begin position="620"/>
        <end position="637"/>
    </location>
</feature>
<evidence type="ECO:0000256" key="7">
    <source>
        <dbReference type="ARBA" id="ARBA00023065"/>
    </source>
</evidence>
<comment type="subcellular location">
    <subcellularLocation>
        <location evidence="1">Cell membrane</location>
        <topology evidence="1">Multi-pass membrane protein</topology>
    </subcellularLocation>
    <subcellularLocation>
        <location evidence="9">Membrane</location>
        <topology evidence="9">Multi-pass membrane protein</topology>
    </subcellularLocation>
</comment>
<feature type="domain" description="MrpA C-terminal/MbhD" evidence="15">
    <location>
        <begin position="628"/>
        <end position="692"/>
    </location>
</feature>
<dbReference type="PRINTS" id="PR01434">
    <property type="entry name" value="NADHDHGNASE5"/>
</dbReference>
<dbReference type="InterPro" id="IPR007182">
    <property type="entry name" value="MnhB"/>
</dbReference>
<evidence type="ECO:0000256" key="3">
    <source>
        <dbReference type="ARBA" id="ARBA00022449"/>
    </source>
</evidence>
<feature type="transmembrane region" description="Helical" evidence="11">
    <location>
        <begin position="155"/>
        <end position="172"/>
    </location>
</feature>
<feature type="transmembrane region" description="Helical" evidence="11">
    <location>
        <begin position="295"/>
        <end position="312"/>
    </location>
</feature>
<feature type="transmembrane region" description="Helical" evidence="11">
    <location>
        <begin position="644"/>
        <end position="663"/>
    </location>
</feature>
<feature type="transmembrane region" description="Helical" evidence="11">
    <location>
        <begin position="432"/>
        <end position="454"/>
    </location>
</feature>
<dbReference type="GO" id="GO:0006811">
    <property type="term" value="P:monoatomic ion transport"/>
    <property type="evidence" value="ECO:0007669"/>
    <property type="project" value="UniProtKB-KW"/>
</dbReference>
<evidence type="ECO:0000259" key="12">
    <source>
        <dbReference type="Pfam" id="PF00361"/>
    </source>
</evidence>
<evidence type="ECO:0000256" key="10">
    <source>
        <dbReference type="SAM" id="MobiDB-lite"/>
    </source>
</evidence>
<feature type="transmembrane region" description="Helical" evidence="11">
    <location>
        <begin position="52"/>
        <end position="70"/>
    </location>
</feature>
<sequence length="996" mass="104666">MLSSALQMLRRAYAAALRSISALEGQMLAILLAFGVGSLVMPFVVGRFGRNAFFIAALVPLAAFVDALVAGPRVMAGEPIAQSVDWVTELAMTISVRMDTLSWLLALVVSGVGTLVLVYCARYFRSDEDSLGRFAAVLLAFAGAMYGLVVADDVYLLFVFWEATSVLSYLLIGHYSRKKASRAAALQALLVTTFGGLVMLVGLVLLAVETGTSSLSGIIEAAPSSTLAVVAIMLVLVGALSKSAIFPFHFWLPAAMAAPTPVSAYLHAAAMVKAGIYLVARLAPGFSEIPGWHEVIIGLGVFTMLLGGWNALKQHDLKLILAYGTVSQLGFLVIVVGYGTRDAALAGIALLLAHAMFKSTLFLAVGIIDHRTGTRDLRKLSGLGRDAPVLAIITALAVASMVGLPPTLGFVAKEAVFTSLLEDATAGEPFGWIALVGVALGSVLTVAYSARFLWGAFSRKPGVESRRLVHEHTDFFLAPAVLAAGGLVLGTLANLVDGWLSGYPAEFPSPGEAYHLALWHGVEPALGISLATLAAGTVLFLARQRVSKLQKSLGTGISAADAYGATMQAVDRTAARITSLTQRGSLPFYLGVILTVFAVSISSALILNRTWPVEFRPWDYPAQVAIGVIMMVAAIAATRAGKRFQAVVLVGVTGFGMSALFALQGAPDLALTQILVEIVTLVAFVLVLRRLPARLGQKHGTAHGGIRALIGASVGILMAVVAAVALGARTELPISLEWATLAYEQAHGRNIVNVALVDLRGWDTMGELSVIIAAATGVASLIFISGRGVDNLPTVARGVARKTARDQLLKSRDPANSDRGSWLLAGRTLADRNRSILLEVVVRLIFHPVIVVSLYLLLVGHNAPGGGFAGGLVAGMALVARYLAGGRHELGAAAPVDAGKLLGAGLVLAVGTALVPLFFGVDALTSTFFEWDLGLFGRLEFVTSTIFDIGVYLVVIGLVLDVLRSLGAEVDRQYEEDGVHEKPAEKVASGERESTS</sequence>
<evidence type="ECO:0000313" key="17">
    <source>
        <dbReference type="EMBL" id="SOE53254.1"/>
    </source>
</evidence>
<feature type="transmembrane region" description="Helical" evidence="11">
    <location>
        <begin position="131"/>
        <end position="149"/>
    </location>
</feature>
<feature type="transmembrane region" description="Helical" evidence="11">
    <location>
        <begin position="516"/>
        <end position="542"/>
    </location>
</feature>
<keyword evidence="4" id="KW-1003">Cell membrane</keyword>
<organism evidence="17 18">
    <name type="scientific">Salinibacterium xinjiangense</name>
    <dbReference type="NCBI Taxonomy" id="386302"/>
    <lineage>
        <taxon>Bacteria</taxon>
        <taxon>Bacillati</taxon>
        <taxon>Actinomycetota</taxon>
        <taxon>Actinomycetes</taxon>
        <taxon>Micrococcales</taxon>
        <taxon>Microbacteriaceae</taxon>
        <taxon>Salinibacterium</taxon>
    </lineage>
</organism>
<feature type="transmembrane region" description="Helical" evidence="11">
    <location>
        <begin position="24"/>
        <end position="45"/>
    </location>
</feature>
<proteinExistence type="predicted"/>
<dbReference type="InterPro" id="IPR001750">
    <property type="entry name" value="ND/Mrp_TM"/>
</dbReference>
<evidence type="ECO:0000256" key="11">
    <source>
        <dbReference type="SAM" id="Phobius"/>
    </source>
</evidence>
<feature type="domain" description="MrpA C-terminal/MbhE" evidence="16">
    <location>
        <begin position="710"/>
        <end position="782"/>
    </location>
</feature>
<feature type="transmembrane region" description="Helical" evidence="11">
    <location>
        <begin position="708"/>
        <end position="728"/>
    </location>
</feature>
<keyword evidence="7" id="KW-0406">Ion transport</keyword>
<feature type="transmembrane region" description="Helical" evidence="11">
    <location>
        <begin position="836"/>
        <end position="857"/>
    </location>
</feature>
<feature type="transmembrane region" description="Helical" evidence="11">
    <location>
        <begin position="765"/>
        <end position="784"/>
    </location>
</feature>
<dbReference type="Pfam" id="PF13244">
    <property type="entry name" value="MbhD"/>
    <property type="match status" value="1"/>
</dbReference>
<feature type="transmembrane region" description="Helical" evidence="11">
    <location>
        <begin position="941"/>
        <end position="963"/>
    </location>
</feature>
<dbReference type="Pfam" id="PF00361">
    <property type="entry name" value="Proton_antipo_M"/>
    <property type="match status" value="1"/>
</dbReference>
<evidence type="ECO:0000313" key="18">
    <source>
        <dbReference type="Proteomes" id="UP000219440"/>
    </source>
</evidence>
<feature type="domain" description="NADH-Ubiquinone oxidoreductase (complex I) chain 5 N-terminal" evidence="13">
    <location>
        <begin position="88"/>
        <end position="134"/>
    </location>
</feature>
<feature type="transmembrane region" description="Helical" evidence="11">
    <location>
        <begin position="863"/>
        <end position="880"/>
    </location>
</feature>
<dbReference type="NCBIfam" id="NF009284">
    <property type="entry name" value="PRK12644.1"/>
    <property type="match status" value="1"/>
</dbReference>
<evidence type="ECO:0000256" key="5">
    <source>
        <dbReference type="ARBA" id="ARBA00022692"/>
    </source>
</evidence>
<keyword evidence="6 11" id="KW-1133">Transmembrane helix</keyword>
<feature type="transmembrane region" description="Helical" evidence="11">
    <location>
        <begin position="184"/>
        <end position="208"/>
    </location>
</feature>
<keyword evidence="5 9" id="KW-0812">Transmembrane</keyword>
<evidence type="ECO:0000259" key="15">
    <source>
        <dbReference type="Pfam" id="PF13244"/>
    </source>
</evidence>
<evidence type="ECO:0000259" key="14">
    <source>
        <dbReference type="Pfam" id="PF04039"/>
    </source>
</evidence>
<feature type="transmembrane region" description="Helical" evidence="11">
    <location>
        <begin position="228"/>
        <end position="252"/>
    </location>
</feature>
<dbReference type="GO" id="GO:0005886">
    <property type="term" value="C:plasma membrane"/>
    <property type="evidence" value="ECO:0007669"/>
    <property type="project" value="UniProtKB-SubCell"/>
</dbReference>
<dbReference type="Pfam" id="PF04039">
    <property type="entry name" value="MnhB"/>
    <property type="match status" value="1"/>
</dbReference>
<dbReference type="InterPro" id="IPR001516">
    <property type="entry name" value="Proton_antipo_N"/>
</dbReference>
<evidence type="ECO:0000256" key="9">
    <source>
        <dbReference type="RuleBase" id="RU000320"/>
    </source>
</evidence>
<dbReference type="EMBL" id="OCST01000001">
    <property type="protein sequence ID" value="SOE53254.1"/>
    <property type="molecule type" value="Genomic_DNA"/>
</dbReference>
<feature type="transmembrane region" description="Helical" evidence="11">
    <location>
        <begin position="344"/>
        <end position="368"/>
    </location>
</feature>
<keyword evidence="8 11" id="KW-0472">Membrane</keyword>
<feature type="transmembrane region" description="Helical" evidence="11">
    <location>
        <begin position="669"/>
        <end position="688"/>
    </location>
</feature>
<evidence type="ECO:0000256" key="8">
    <source>
        <dbReference type="ARBA" id="ARBA00023136"/>
    </source>
</evidence>
<keyword evidence="2" id="KW-0813">Transport</keyword>
<feature type="transmembrane region" description="Helical" evidence="11">
    <location>
        <begin position="586"/>
        <end position="608"/>
    </location>
</feature>
<keyword evidence="3" id="KW-0050">Antiport</keyword>
<evidence type="ECO:0000259" key="13">
    <source>
        <dbReference type="Pfam" id="PF00662"/>
    </source>
</evidence>
<dbReference type="AlphaFoldDB" id="A0A2C8YRP5"/>
<dbReference type="Pfam" id="PF00662">
    <property type="entry name" value="Proton_antipo_N"/>
    <property type="match status" value="1"/>
</dbReference>
<feature type="domain" description="Na+/H+ antiporter MnhB subunit-related protein" evidence="14">
    <location>
        <begin position="838"/>
        <end position="960"/>
    </location>
</feature>
<evidence type="ECO:0000256" key="1">
    <source>
        <dbReference type="ARBA" id="ARBA00004651"/>
    </source>
</evidence>
<name>A0A2C8YRP5_9MICO</name>
<evidence type="ECO:0000256" key="6">
    <source>
        <dbReference type="ARBA" id="ARBA00022989"/>
    </source>
</evidence>
<accession>A0A2C8YRP5</accession>
<reference evidence="17 18" key="1">
    <citation type="submission" date="2017-09" db="EMBL/GenBank/DDBJ databases">
        <authorList>
            <person name="Ehlers B."/>
            <person name="Leendertz F.H."/>
        </authorList>
    </citation>
    <scope>NUCLEOTIDE SEQUENCE [LARGE SCALE GENOMIC DNA]</scope>
    <source>
        <strain evidence="17 18">CGMCC 1.05381</strain>
    </source>
</reference>
<feature type="region of interest" description="Disordered" evidence="10">
    <location>
        <begin position="977"/>
        <end position="996"/>
    </location>
</feature>
<dbReference type="InterPro" id="IPR046806">
    <property type="entry name" value="MrpA_C/MbhE"/>
</dbReference>
<gene>
    <name evidence="17" type="ORF">SAMN06296378_0526</name>
</gene>
<keyword evidence="18" id="KW-1185">Reference proteome</keyword>
<dbReference type="PANTHER" id="PTHR43373">
    <property type="entry name" value="NA(+)/H(+) ANTIPORTER SUBUNIT"/>
    <property type="match status" value="1"/>
</dbReference>